<organism evidence="8 9">
    <name type="scientific">Pseudallescheria apiosperma</name>
    <name type="common">Scedosporium apiospermum</name>
    <dbReference type="NCBI Taxonomy" id="563466"/>
    <lineage>
        <taxon>Eukaryota</taxon>
        <taxon>Fungi</taxon>
        <taxon>Dikarya</taxon>
        <taxon>Ascomycota</taxon>
        <taxon>Pezizomycotina</taxon>
        <taxon>Sordariomycetes</taxon>
        <taxon>Hypocreomycetidae</taxon>
        <taxon>Microascales</taxon>
        <taxon>Microascaceae</taxon>
        <taxon>Scedosporium</taxon>
    </lineage>
</organism>
<feature type="compositionally biased region" description="Polar residues" evidence="5">
    <location>
        <begin position="274"/>
        <end position="283"/>
    </location>
</feature>
<dbReference type="GeneID" id="27718702"/>
<gene>
    <name evidence="8" type="ORF">SAPIO_CDS0550</name>
</gene>
<evidence type="ECO:0000313" key="9">
    <source>
        <dbReference type="Proteomes" id="UP000028545"/>
    </source>
</evidence>
<evidence type="ECO:0000256" key="1">
    <source>
        <dbReference type="ARBA" id="ARBA00004141"/>
    </source>
</evidence>
<evidence type="ECO:0000256" key="4">
    <source>
        <dbReference type="ARBA" id="ARBA00023136"/>
    </source>
</evidence>
<dbReference type="OMA" id="RMEIPYL"/>
<comment type="subcellular location">
    <subcellularLocation>
        <location evidence="1">Membrane</location>
        <topology evidence="1">Multi-pass membrane protein</topology>
    </subcellularLocation>
</comment>
<evidence type="ECO:0000259" key="7">
    <source>
        <dbReference type="PROSITE" id="PS50261"/>
    </source>
</evidence>
<dbReference type="InterPro" id="IPR017981">
    <property type="entry name" value="GPCR_2-like_7TM"/>
</dbReference>
<evidence type="ECO:0000313" key="8">
    <source>
        <dbReference type="EMBL" id="KEZ46704.1"/>
    </source>
</evidence>
<evidence type="ECO:0000256" key="6">
    <source>
        <dbReference type="SAM" id="Phobius"/>
    </source>
</evidence>
<comment type="caution">
    <text evidence="8">The sequence shown here is derived from an EMBL/GenBank/DDBJ whole genome shotgun (WGS) entry which is preliminary data.</text>
</comment>
<dbReference type="SUPFAM" id="SSF81321">
    <property type="entry name" value="Family A G protein-coupled receptor-like"/>
    <property type="match status" value="1"/>
</dbReference>
<dbReference type="HOGENOM" id="CLU_024810_3_1_1"/>
<proteinExistence type="predicted"/>
<accession>A0A084GH92</accession>
<dbReference type="OrthoDB" id="18453at2759"/>
<feature type="region of interest" description="Disordered" evidence="5">
    <location>
        <begin position="438"/>
        <end position="463"/>
    </location>
</feature>
<evidence type="ECO:0000256" key="2">
    <source>
        <dbReference type="ARBA" id="ARBA00022692"/>
    </source>
</evidence>
<dbReference type="PROSITE" id="PS50261">
    <property type="entry name" value="G_PROTEIN_RECEP_F2_4"/>
    <property type="match status" value="1"/>
</dbReference>
<feature type="transmembrane region" description="Helical" evidence="6">
    <location>
        <begin position="45"/>
        <end position="64"/>
    </location>
</feature>
<feature type="transmembrane region" description="Helical" evidence="6">
    <location>
        <begin position="71"/>
        <end position="90"/>
    </location>
</feature>
<dbReference type="VEuPathDB" id="FungiDB:SAPIO_CDS0550"/>
<keyword evidence="2 6" id="KW-0812">Transmembrane</keyword>
<dbReference type="Gene3D" id="1.20.1070.10">
    <property type="entry name" value="Rhodopsin 7-helix transmembrane proteins"/>
    <property type="match status" value="1"/>
</dbReference>
<dbReference type="AlphaFoldDB" id="A0A084GH92"/>
<dbReference type="GO" id="GO:0005886">
    <property type="term" value="C:plasma membrane"/>
    <property type="evidence" value="ECO:0007669"/>
    <property type="project" value="TreeGrafter"/>
</dbReference>
<keyword evidence="3 6" id="KW-1133">Transmembrane helix</keyword>
<feature type="compositionally biased region" description="Polar residues" evidence="5">
    <location>
        <begin position="313"/>
        <end position="325"/>
    </location>
</feature>
<dbReference type="Pfam" id="PF05462">
    <property type="entry name" value="Dicty_CAR"/>
    <property type="match status" value="1"/>
</dbReference>
<dbReference type="GO" id="GO:0004930">
    <property type="term" value="F:G protein-coupled receptor activity"/>
    <property type="evidence" value="ECO:0007669"/>
    <property type="project" value="TreeGrafter"/>
</dbReference>
<keyword evidence="9" id="KW-1185">Reference proteome</keyword>
<dbReference type="PANTHER" id="PTHR23112">
    <property type="entry name" value="G PROTEIN-COUPLED RECEPTOR 157-RELATED"/>
    <property type="match status" value="1"/>
</dbReference>
<feature type="transmembrane region" description="Helical" evidence="6">
    <location>
        <begin position="110"/>
        <end position="132"/>
    </location>
</feature>
<evidence type="ECO:0000256" key="3">
    <source>
        <dbReference type="ARBA" id="ARBA00022989"/>
    </source>
</evidence>
<dbReference type="EMBL" id="JOWA01000022">
    <property type="protein sequence ID" value="KEZ46704.1"/>
    <property type="molecule type" value="Genomic_DNA"/>
</dbReference>
<feature type="region of interest" description="Disordered" evidence="5">
    <location>
        <begin position="302"/>
        <end position="325"/>
    </location>
</feature>
<reference evidence="8 9" key="1">
    <citation type="journal article" date="2014" name="Genome Announc.">
        <title>Draft genome sequence of the pathogenic fungus Scedosporium apiospermum.</title>
        <authorList>
            <person name="Vandeputte P."/>
            <person name="Ghamrawi S."/>
            <person name="Rechenmann M."/>
            <person name="Iltis A."/>
            <person name="Giraud S."/>
            <person name="Fleury M."/>
            <person name="Thornton C."/>
            <person name="Delhaes L."/>
            <person name="Meyer W."/>
            <person name="Papon N."/>
            <person name="Bouchara J.P."/>
        </authorList>
    </citation>
    <scope>NUCLEOTIDE SEQUENCE [LARGE SCALE GENOMIC DNA]</scope>
    <source>
        <strain evidence="8 9">IHEM 14462</strain>
    </source>
</reference>
<dbReference type="RefSeq" id="XP_016646503.1">
    <property type="nucleotide sequence ID" value="XM_016783303.1"/>
</dbReference>
<dbReference type="KEGG" id="sapo:SAPIO_CDS0550"/>
<feature type="transmembrane region" description="Helical" evidence="6">
    <location>
        <begin position="194"/>
        <end position="212"/>
    </location>
</feature>
<feature type="transmembrane region" description="Helical" evidence="6">
    <location>
        <begin position="342"/>
        <end position="363"/>
    </location>
</feature>
<feature type="compositionally biased region" description="Polar residues" evidence="5">
    <location>
        <begin position="445"/>
        <end position="463"/>
    </location>
</feature>
<feature type="domain" description="G-protein coupled receptors family 2 profile 2" evidence="7">
    <location>
        <begin position="33"/>
        <end position="221"/>
    </location>
</feature>
<name>A0A084GH92_PSEDA</name>
<sequence length="463" mass="51560">MSLADTSPATPFGAQVMARSSTHEPYMLSKESIHIISILERVSSVPSLLASIFVIVTFLTSHAFRKPINRLVFYASFGNLMTNVATLMALSFTKSPNSAGCQLQAFLIQMFMPADCLWTLAMAINVYLTFYQKFDARKLRKMEIPYLVFNYGVPLVPAFVFIFIKDKGGSRMYGDATLWCWVTPEWQTFRIATFYGPVWLVLFLTMLIYVRAGRTIYEKRKMLYNISVPDSDTDPYSTSKTTEVFVTTEVVDRGQGSNMPPSAVVAGRHRRDSSVTNSQQGQAPSGAAYSVTISADVENQAAAPVPPTSTTTMHVQSGPSTNTKNTLSALQRRKNYEANNAAWSYTKCAILFFAAILITWIPSSANRVYSVLNNGHSILGLEYAAAFVLPLQGLWNCVIYITTSMTGCKTYFRELGLLPAPKSNENIALRSDFSRRTGTKKYESESMTELQISRPNSNDLRSH</sequence>
<feature type="transmembrane region" description="Helical" evidence="6">
    <location>
        <begin position="383"/>
        <end position="403"/>
    </location>
</feature>
<keyword evidence="4 6" id="KW-0472">Membrane</keyword>
<dbReference type="GO" id="GO:0007166">
    <property type="term" value="P:cell surface receptor signaling pathway"/>
    <property type="evidence" value="ECO:0007669"/>
    <property type="project" value="InterPro"/>
</dbReference>
<feature type="transmembrane region" description="Helical" evidence="6">
    <location>
        <begin position="144"/>
        <end position="164"/>
    </location>
</feature>
<dbReference type="GO" id="GO:0007189">
    <property type="term" value="P:adenylate cyclase-activating G protein-coupled receptor signaling pathway"/>
    <property type="evidence" value="ECO:0007669"/>
    <property type="project" value="TreeGrafter"/>
</dbReference>
<protein>
    <submittedName>
        <fullName evidence="8">G-protein coupled receptor</fullName>
    </submittedName>
</protein>
<dbReference type="PANTHER" id="PTHR23112:SF22">
    <property type="entry name" value="G-PROTEIN COUPLED RECEPTOR"/>
    <property type="match status" value="1"/>
</dbReference>
<evidence type="ECO:0000256" key="5">
    <source>
        <dbReference type="SAM" id="MobiDB-lite"/>
    </source>
</evidence>
<feature type="region of interest" description="Disordered" evidence="5">
    <location>
        <begin position="254"/>
        <end position="285"/>
    </location>
</feature>
<dbReference type="Proteomes" id="UP000028545">
    <property type="component" value="Unassembled WGS sequence"/>
</dbReference>
<keyword evidence="8" id="KW-0675">Receptor</keyword>